<dbReference type="OrthoDB" id="58529at2759"/>
<dbReference type="Proteomes" id="UP000673691">
    <property type="component" value="Unassembled WGS sequence"/>
</dbReference>
<reference evidence="2 3" key="1">
    <citation type="journal article" name="Sci. Rep.">
        <title>Genome-scale phylogenetic analyses confirm Olpidium as the closest living zoosporic fungus to the non-flagellated, terrestrial fungi.</title>
        <authorList>
            <person name="Chang Y."/>
            <person name="Rochon D."/>
            <person name="Sekimoto S."/>
            <person name="Wang Y."/>
            <person name="Chovatia M."/>
            <person name="Sandor L."/>
            <person name="Salamov A."/>
            <person name="Grigoriev I.V."/>
            <person name="Stajich J.E."/>
            <person name="Spatafora J.W."/>
        </authorList>
    </citation>
    <scope>NUCLEOTIDE SEQUENCE [LARGE SCALE GENOMIC DNA]</scope>
    <source>
        <strain evidence="2">S191</strain>
    </source>
</reference>
<proteinExistence type="predicted"/>
<feature type="compositionally biased region" description="Basic and acidic residues" evidence="1">
    <location>
        <begin position="74"/>
        <end position="83"/>
    </location>
</feature>
<dbReference type="AlphaFoldDB" id="A0A8H8A0B3"/>
<evidence type="ECO:0000313" key="3">
    <source>
        <dbReference type="Proteomes" id="UP000673691"/>
    </source>
</evidence>
<gene>
    <name evidence="2" type="ORF">BJ554DRAFT_4764</name>
</gene>
<name>A0A8H8A0B3_9FUNG</name>
<evidence type="ECO:0000313" key="2">
    <source>
        <dbReference type="EMBL" id="KAG5462527.1"/>
    </source>
</evidence>
<keyword evidence="3" id="KW-1185">Reference proteome</keyword>
<dbReference type="EMBL" id="JAEFCI010002015">
    <property type="protein sequence ID" value="KAG5462527.1"/>
    <property type="molecule type" value="Genomic_DNA"/>
</dbReference>
<comment type="caution">
    <text evidence="2">The sequence shown here is derived from an EMBL/GenBank/DDBJ whole genome shotgun (WGS) entry which is preliminary data.</text>
</comment>
<feature type="region of interest" description="Disordered" evidence="1">
    <location>
        <begin position="71"/>
        <end position="104"/>
    </location>
</feature>
<protein>
    <submittedName>
        <fullName evidence="2">Uncharacterized protein</fullName>
    </submittedName>
</protein>
<organism evidence="2 3">
    <name type="scientific">Olpidium bornovanus</name>
    <dbReference type="NCBI Taxonomy" id="278681"/>
    <lineage>
        <taxon>Eukaryota</taxon>
        <taxon>Fungi</taxon>
        <taxon>Fungi incertae sedis</taxon>
        <taxon>Olpidiomycota</taxon>
        <taxon>Olpidiomycotina</taxon>
        <taxon>Olpidiomycetes</taxon>
        <taxon>Olpidiales</taxon>
        <taxon>Olpidiaceae</taxon>
        <taxon>Olpidium</taxon>
    </lineage>
</organism>
<evidence type="ECO:0000256" key="1">
    <source>
        <dbReference type="SAM" id="MobiDB-lite"/>
    </source>
</evidence>
<accession>A0A8H8A0B3</accession>
<sequence>MCFCERQTDYVLRSCVAQTKLIVVSGHACTQYGCWARQVKEHQMPLVISTLRTENFSCVDADDEFTEHFGPAGRLDDQLDRNGKSSLRPPFKLQPRRSPSPGSQLLDPFSICEIRRLCRKVVTNHSLRMVGLNRDFFERWGLKLLKILFYPELLDGSTSEIPYSTVSDDSPVDEWRERRLDVSPVG</sequence>